<dbReference type="PROSITE" id="PS51450">
    <property type="entry name" value="LRR"/>
    <property type="match status" value="1"/>
</dbReference>
<dbReference type="SUPFAM" id="SSF52058">
    <property type="entry name" value="L domain-like"/>
    <property type="match status" value="1"/>
</dbReference>
<dbReference type="InterPro" id="IPR001611">
    <property type="entry name" value="Leu-rich_rpt"/>
</dbReference>
<dbReference type="Gene3D" id="3.80.10.10">
    <property type="entry name" value="Ribonuclease Inhibitor"/>
    <property type="match status" value="1"/>
</dbReference>
<dbReference type="AlphaFoldDB" id="A0A564Z936"/>
<evidence type="ECO:0000313" key="2">
    <source>
        <dbReference type="Proteomes" id="UP000321570"/>
    </source>
</evidence>
<evidence type="ECO:0008006" key="3">
    <source>
        <dbReference type="Google" id="ProtNLM"/>
    </source>
</evidence>
<dbReference type="EMBL" id="CABIJS010000695">
    <property type="protein sequence ID" value="VUZ55553.1"/>
    <property type="molecule type" value="Genomic_DNA"/>
</dbReference>
<organism evidence="1 2">
    <name type="scientific">Hymenolepis diminuta</name>
    <name type="common">Rat tapeworm</name>
    <dbReference type="NCBI Taxonomy" id="6216"/>
    <lineage>
        <taxon>Eukaryota</taxon>
        <taxon>Metazoa</taxon>
        <taxon>Spiralia</taxon>
        <taxon>Lophotrochozoa</taxon>
        <taxon>Platyhelminthes</taxon>
        <taxon>Cestoda</taxon>
        <taxon>Eucestoda</taxon>
        <taxon>Cyclophyllidea</taxon>
        <taxon>Hymenolepididae</taxon>
        <taxon>Hymenolepis</taxon>
    </lineage>
</organism>
<feature type="non-terminal residue" evidence="1">
    <location>
        <position position="1"/>
    </location>
</feature>
<dbReference type="InterPro" id="IPR032675">
    <property type="entry name" value="LRR_dom_sf"/>
</dbReference>
<proteinExistence type="predicted"/>
<gene>
    <name evidence="1" type="ORF">WMSIL1_LOCUS13367</name>
</gene>
<reference evidence="1 2" key="1">
    <citation type="submission" date="2019-07" db="EMBL/GenBank/DDBJ databases">
        <authorList>
            <person name="Jastrzebski P J."/>
            <person name="Paukszto L."/>
            <person name="Jastrzebski P J."/>
        </authorList>
    </citation>
    <scope>NUCLEOTIDE SEQUENCE [LARGE SCALE GENOMIC DNA]</scope>
    <source>
        <strain evidence="1 2">WMS-il1</strain>
    </source>
</reference>
<name>A0A564Z936_HYMDI</name>
<sequence length="149" mass="16978">LRILSLAENRISELTEYIQLSHLQSLLQLSIQGNLCAFNQIPHSRSFILSILPTLNFIDGSQPSQEERSLVELISLYQPNHKEPALIDFLSSLNSEAIRQGESRFLKPSETGRRFANSRAKILKRGISAANELSQNLIKWNTPPKWLQR</sequence>
<keyword evidence="2" id="KW-1185">Reference proteome</keyword>
<dbReference type="Proteomes" id="UP000321570">
    <property type="component" value="Unassembled WGS sequence"/>
</dbReference>
<protein>
    <recommendedName>
        <fullName evidence="3">U2A'/phosphoprotein 32 family A C-terminal domain-containing protein</fullName>
    </recommendedName>
</protein>
<evidence type="ECO:0000313" key="1">
    <source>
        <dbReference type="EMBL" id="VUZ55553.1"/>
    </source>
</evidence>
<feature type="non-terminal residue" evidence="1">
    <location>
        <position position="149"/>
    </location>
</feature>
<accession>A0A564Z936</accession>